<evidence type="ECO:0000256" key="1">
    <source>
        <dbReference type="SAM" id="Phobius"/>
    </source>
</evidence>
<evidence type="ECO:0000313" key="3">
    <source>
        <dbReference type="EMBL" id="QEL13545.1"/>
    </source>
</evidence>
<evidence type="ECO:0000313" key="4">
    <source>
        <dbReference type="Proteomes" id="UP000324974"/>
    </source>
</evidence>
<dbReference type="OrthoDB" id="261495at2"/>
<keyword evidence="1" id="KW-0472">Membrane</keyword>
<protein>
    <recommendedName>
        <fullName evidence="2">DUF1559 domain-containing protein</fullName>
    </recommendedName>
</protein>
<dbReference type="NCBIfam" id="TIGR04294">
    <property type="entry name" value="pre_pil_HX9DG"/>
    <property type="match status" value="1"/>
</dbReference>
<dbReference type="Proteomes" id="UP000324974">
    <property type="component" value="Chromosome"/>
</dbReference>
<keyword evidence="4" id="KW-1185">Reference proteome</keyword>
<dbReference type="InterPro" id="IPR045584">
    <property type="entry name" value="Pilin-like"/>
</dbReference>
<dbReference type="InterPro" id="IPR011453">
    <property type="entry name" value="DUF1559"/>
</dbReference>
<feature type="transmembrane region" description="Helical" evidence="1">
    <location>
        <begin position="12"/>
        <end position="34"/>
    </location>
</feature>
<name>A0A5C1A5E7_9BACT</name>
<dbReference type="Pfam" id="PF07596">
    <property type="entry name" value="SBP_bac_10"/>
    <property type="match status" value="1"/>
</dbReference>
<feature type="domain" description="DUF1559" evidence="2">
    <location>
        <begin position="35"/>
        <end position="295"/>
    </location>
</feature>
<dbReference type="SUPFAM" id="SSF54523">
    <property type="entry name" value="Pili subunits"/>
    <property type="match status" value="1"/>
</dbReference>
<dbReference type="RefSeq" id="WP_149108509.1">
    <property type="nucleotide sequence ID" value="NZ_CP042425.1"/>
</dbReference>
<dbReference type="Pfam" id="PF07963">
    <property type="entry name" value="N_methyl"/>
    <property type="match status" value="1"/>
</dbReference>
<evidence type="ECO:0000259" key="2">
    <source>
        <dbReference type="Pfam" id="PF07596"/>
    </source>
</evidence>
<dbReference type="AlphaFoldDB" id="A0A5C1A5E7"/>
<dbReference type="EMBL" id="CP042425">
    <property type="protein sequence ID" value="QEL13545.1"/>
    <property type="molecule type" value="Genomic_DNA"/>
</dbReference>
<reference evidence="4" key="1">
    <citation type="submission" date="2019-08" db="EMBL/GenBank/DDBJ databases">
        <title>Limnoglobus roseus gen. nov., sp. nov., a novel freshwater planctomycete with a giant genome from the family Gemmataceae.</title>
        <authorList>
            <person name="Kulichevskaya I.S."/>
            <person name="Naumoff D.G."/>
            <person name="Miroshnikov K."/>
            <person name="Ivanova A."/>
            <person name="Philippov D.A."/>
            <person name="Hakobyan A."/>
            <person name="Rijpstra I.C."/>
            <person name="Sinninghe Damste J.S."/>
            <person name="Liesack W."/>
            <person name="Dedysh S.N."/>
        </authorList>
    </citation>
    <scope>NUCLEOTIDE SEQUENCE [LARGE SCALE GENOMIC DNA]</scope>
    <source>
        <strain evidence="4">PX52</strain>
    </source>
</reference>
<sequence length="315" mass="33804">MVELSRRPRGFTLIELLVVIAIIAILIGLLLPAVQKVREAAARTQCVNNLKQWGLAIHGYHDDRGYFPPGRCGAINPTTNQYEVPGYTYGYYVYGLPATSDNVGGWHTRALPYVEQANLFKPLEAATTAAALTTAYSNFLTTKSKLLACPSDPLASQGGSGGEAFTTYMGVTGNDETLGSDAKNGLFAVNSRAPYIGRKTVKMSSVTDGTSNTVMVGERPPSADLRWGWWAYSDSDNVLAHPNKETSTVTGCSGNEVYRPDTVKNPAAACHYWSLHTGGANWLFVDGSVRFLQYTGAAAVTQMASVNGGEVTSQD</sequence>
<gene>
    <name evidence="3" type="ORF">PX52LOC_00403</name>
</gene>
<dbReference type="PROSITE" id="PS00409">
    <property type="entry name" value="PROKAR_NTER_METHYL"/>
    <property type="match status" value="1"/>
</dbReference>
<proteinExistence type="predicted"/>
<dbReference type="NCBIfam" id="TIGR02532">
    <property type="entry name" value="IV_pilin_GFxxxE"/>
    <property type="match status" value="1"/>
</dbReference>
<dbReference type="PANTHER" id="PTHR30093">
    <property type="entry name" value="GENERAL SECRETION PATHWAY PROTEIN G"/>
    <property type="match status" value="1"/>
</dbReference>
<dbReference type="PANTHER" id="PTHR30093:SF2">
    <property type="entry name" value="TYPE II SECRETION SYSTEM PROTEIN H"/>
    <property type="match status" value="1"/>
</dbReference>
<dbReference type="KEGG" id="lrs:PX52LOC_00403"/>
<keyword evidence="1" id="KW-1133">Transmembrane helix</keyword>
<dbReference type="InterPro" id="IPR012902">
    <property type="entry name" value="N_methyl_site"/>
</dbReference>
<accession>A0A5C1A5E7</accession>
<keyword evidence="1" id="KW-0812">Transmembrane</keyword>
<dbReference type="InterPro" id="IPR027558">
    <property type="entry name" value="Pre_pil_HX9DG_C"/>
</dbReference>
<organism evidence="3 4">
    <name type="scientific">Limnoglobus roseus</name>
    <dbReference type="NCBI Taxonomy" id="2598579"/>
    <lineage>
        <taxon>Bacteria</taxon>
        <taxon>Pseudomonadati</taxon>
        <taxon>Planctomycetota</taxon>
        <taxon>Planctomycetia</taxon>
        <taxon>Gemmatales</taxon>
        <taxon>Gemmataceae</taxon>
        <taxon>Limnoglobus</taxon>
    </lineage>
</organism>
<dbReference type="Gene3D" id="3.30.700.10">
    <property type="entry name" value="Glycoprotein, Type 4 Pilin"/>
    <property type="match status" value="1"/>
</dbReference>